<dbReference type="InterPro" id="IPR054612">
    <property type="entry name" value="Phage_capsid-like_C"/>
</dbReference>
<evidence type="ECO:0000256" key="6">
    <source>
        <dbReference type="ARBA" id="ARBA00022950"/>
    </source>
</evidence>
<dbReference type="GO" id="GO:0046797">
    <property type="term" value="P:viral procapsid maturation"/>
    <property type="evidence" value="ECO:0007669"/>
    <property type="project" value="UniProtKB-KW"/>
</dbReference>
<dbReference type="Pfam" id="PF04586">
    <property type="entry name" value="Peptidase_S78"/>
    <property type="match status" value="1"/>
</dbReference>
<dbReference type="Gene3D" id="3.30.2400.10">
    <property type="entry name" value="Major capsid protein gp5"/>
    <property type="match status" value="1"/>
</dbReference>
<reference evidence="11 12" key="1">
    <citation type="journal article" date="2015" name="J Appl Environ Microbiol">
        <title>Complete Genome Sequence Analysis of Two Pseudomonas plecoglossicida Phages, Potential Therapeutic Agents.</title>
        <authorList>
            <person name="Kawato Y."/>
            <person name="Yasuike M."/>
            <person name="Nakamura Y."/>
            <person name="Shigenobu Y."/>
            <person name="Fujiwara A."/>
            <person name="Sano M."/>
            <person name="Nakai T."/>
        </authorList>
    </citation>
    <scope>NUCLEOTIDE SEQUENCE [LARGE SCALE GENOMIC DNA]</scope>
</reference>
<feature type="domain" description="Phage capsid-like C-terminal" evidence="10">
    <location>
        <begin position="431"/>
        <end position="695"/>
    </location>
</feature>
<dbReference type="OrthoDB" id="950at10239"/>
<evidence type="ECO:0000256" key="7">
    <source>
        <dbReference type="ARBA" id="ARBA00023045"/>
    </source>
</evidence>
<dbReference type="GO" id="GO:0008233">
    <property type="term" value="F:peptidase activity"/>
    <property type="evidence" value="ECO:0007669"/>
    <property type="project" value="UniProtKB-KW"/>
</dbReference>
<evidence type="ECO:0000256" key="8">
    <source>
        <dbReference type="SAM" id="MobiDB-lite"/>
    </source>
</evidence>
<protein>
    <submittedName>
        <fullName evidence="11">Putative major capsid protein and peptidase U35</fullName>
    </submittedName>
</protein>
<dbReference type="Proteomes" id="UP000201835">
    <property type="component" value="Segment"/>
</dbReference>
<comment type="subcellular location">
    <subcellularLocation>
        <location evidence="1">Virion</location>
    </subcellularLocation>
</comment>
<accession>V5YSS9</accession>
<feature type="compositionally biased region" description="Polar residues" evidence="8">
    <location>
        <begin position="333"/>
        <end position="344"/>
    </location>
</feature>
<feature type="compositionally biased region" description="Polar residues" evidence="8">
    <location>
        <begin position="207"/>
        <end position="218"/>
    </location>
</feature>
<dbReference type="SUPFAM" id="SSF56563">
    <property type="entry name" value="Major capsid protein gp5"/>
    <property type="match status" value="1"/>
</dbReference>
<dbReference type="InterPro" id="IPR024455">
    <property type="entry name" value="Phage_capsid"/>
</dbReference>
<evidence type="ECO:0000256" key="5">
    <source>
        <dbReference type="ARBA" id="ARBA00022844"/>
    </source>
</evidence>
<dbReference type="KEGG" id="vg:17825048"/>
<proteinExistence type="predicted"/>
<dbReference type="RefSeq" id="YP_008873181.1">
    <property type="nucleotide sequence ID" value="NC_023006.1"/>
</dbReference>
<evidence type="ECO:0000259" key="9">
    <source>
        <dbReference type="Pfam" id="PF04586"/>
    </source>
</evidence>
<evidence type="ECO:0000256" key="2">
    <source>
        <dbReference type="ARBA" id="ARBA00022612"/>
    </source>
</evidence>
<dbReference type="NCBIfam" id="TIGR01554">
    <property type="entry name" value="major_cap_HK97"/>
    <property type="match status" value="1"/>
</dbReference>
<dbReference type="InterPro" id="IPR054613">
    <property type="entry name" value="Peptidase_S78_dom"/>
</dbReference>
<organism evidence="11 12">
    <name type="scientific">Pseudomonas phage PPpW-3</name>
    <dbReference type="NCBI Taxonomy" id="1279082"/>
    <lineage>
        <taxon>Viruses</taxon>
        <taxon>Duplodnaviria</taxon>
        <taxon>Heunggongvirae</taxon>
        <taxon>Uroviricota</taxon>
        <taxon>Caudoviricetes</taxon>
        <taxon>Hiroshimavirus</taxon>
        <taxon>Hiroshimavirus PPpW3</taxon>
    </lineage>
</organism>
<feature type="region of interest" description="Disordered" evidence="8">
    <location>
        <begin position="317"/>
        <end position="353"/>
    </location>
</feature>
<keyword evidence="6" id="KW-0118">Viral capsid assembly</keyword>
<dbReference type="Pfam" id="PF05065">
    <property type="entry name" value="Phage_capsid"/>
    <property type="match status" value="1"/>
</dbReference>
<sequence>MKTHKRALALALAAAMAGTYMTREGDKPLPDFNKGSGLQRTMEVVSHDVEARTVELAFSSEYEGMRWFGIEILDHSPASVRMERIQDSGALLMDHDWSDQVGVVLSASIDADRRGRAVVKFSQSARAQEIFQDIIDGIRKHISVGYRVHGAKLVETRDDVDVYRITDWEPLEISIVSVPFDHTVGFGRSAANPQEEPAAAPGQTATIQSGAATGQTNPEGIRNMNIKVLRDASGNLVRAEVDENDNIVKVLEVLEKAGEGERSAQQRGLQAEQARVRAITELGTQYNARDLALAAIGDTAVTAEAFQRQLLDHINTRGAQPQQRSRAGENAARNGTAQRGSTPISEMESPEIGMSDEEVRNYSFFRAIRALQPNASQRDKDAAAFELECSEAAQRQLGRTAQGILVPQDVLNHRAFNAGGAANTPAGAQTGNNLVATDFMAGSFIEMLRNRTTIMRLGTTMGGLVGNVDIPKQTGGATAYWLGEGDDAQEGTPTIGNLELSPKTVAAYTDITRRLLMQSTPDAEGIVRRDLANAIAQQIDKAGYYGTGTANQPRGIKNYTGINAVDFAALWPSYAELVQMETEIAADNADVNQMAYVSNAKFRGHAKTTSKFAGGTDQGVIWEGGGTVNGYRSEITNQISDGDVFFGNFGDLIIGLWGGLDLTVDPYSLSKSGGLRVVVFQDVDFVLRRVESICWGNQSVNP</sequence>
<evidence type="ECO:0000256" key="4">
    <source>
        <dbReference type="ARBA" id="ARBA00022801"/>
    </source>
</evidence>
<evidence type="ECO:0000256" key="3">
    <source>
        <dbReference type="ARBA" id="ARBA00022670"/>
    </source>
</evidence>
<keyword evidence="2" id="KW-1188">Viral release from host cell</keyword>
<dbReference type="GO" id="GO:0006508">
    <property type="term" value="P:proteolysis"/>
    <property type="evidence" value="ECO:0007669"/>
    <property type="project" value="UniProtKB-KW"/>
</dbReference>
<feature type="domain" description="Prohead serine protease" evidence="9">
    <location>
        <begin position="90"/>
        <end position="179"/>
    </location>
</feature>
<keyword evidence="7" id="KW-1273">Viral capsid maturation</keyword>
<dbReference type="GO" id="GO:0044423">
    <property type="term" value="C:virion component"/>
    <property type="evidence" value="ECO:0007669"/>
    <property type="project" value="UniProtKB-KW"/>
</dbReference>
<feature type="region of interest" description="Disordered" evidence="8">
    <location>
        <begin position="188"/>
        <end position="219"/>
    </location>
</feature>
<dbReference type="EMBL" id="AB775548">
    <property type="protein sequence ID" value="BAO20605.1"/>
    <property type="molecule type" value="Genomic_DNA"/>
</dbReference>
<dbReference type="GeneID" id="17825048"/>
<evidence type="ECO:0000256" key="1">
    <source>
        <dbReference type="ARBA" id="ARBA00004328"/>
    </source>
</evidence>
<keyword evidence="3" id="KW-0645">Protease</keyword>
<keyword evidence="4" id="KW-0378">Hydrolase</keyword>
<evidence type="ECO:0000259" key="10">
    <source>
        <dbReference type="Pfam" id="PF05065"/>
    </source>
</evidence>
<feature type="compositionally biased region" description="Low complexity" evidence="8">
    <location>
        <begin position="190"/>
        <end position="206"/>
    </location>
</feature>
<name>V5YSS9_9CAUD</name>
<keyword evidence="5" id="KW-0946">Virion</keyword>
<evidence type="ECO:0000313" key="12">
    <source>
        <dbReference type="Proteomes" id="UP000201835"/>
    </source>
</evidence>
<keyword evidence="12" id="KW-1185">Reference proteome</keyword>
<evidence type="ECO:0000313" key="11">
    <source>
        <dbReference type="EMBL" id="BAO20605.1"/>
    </source>
</evidence>